<evidence type="ECO:0000313" key="3">
    <source>
        <dbReference type="Proteomes" id="UP000202420"/>
    </source>
</evidence>
<protein>
    <submittedName>
        <fullName evidence="2">Uncharacterized protein z128R</fullName>
    </submittedName>
</protein>
<name>A7K888_9PHYC</name>
<feature type="compositionally biased region" description="Low complexity" evidence="1">
    <location>
        <begin position="1"/>
        <end position="12"/>
    </location>
</feature>
<gene>
    <name evidence="2" type="primary">z128R</name>
    <name evidence="2" type="ORF">ATCV1_z128R</name>
</gene>
<organism evidence="2 3">
    <name type="scientific">Chlorovirus heliozoae</name>
    <dbReference type="NCBI Taxonomy" id="322019"/>
    <lineage>
        <taxon>Viruses</taxon>
        <taxon>Varidnaviria</taxon>
        <taxon>Bamfordvirae</taxon>
        <taxon>Nucleocytoviricota</taxon>
        <taxon>Megaviricetes</taxon>
        <taxon>Algavirales</taxon>
        <taxon>Phycodnaviridae</taxon>
        <taxon>Chlorovirus</taxon>
    </lineage>
</organism>
<dbReference type="Proteomes" id="UP000202420">
    <property type="component" value="Segment"/>
</dbReference>
<sequence>MANASSSATTTTEVRTPWRPSTTSKSSFSISWLRTVTPPDMFPRSSTMPLVQAQFPCTMATCLTNCLRSSPRVPAVPTSTLKDETL</sequence>
<feature type="region of interest" description="Disordered" evidence="1">
    <location>
        <begin position="1"/>
        <end position="27"/>
    </location>
</feature>
<dbReference type="KEGG" id="vg:5470573"/>
<reference evidence="2 3" key="1">
    <citation type="submission" date="2006-09" db="EMBL/GenBank/DDBJ databases">
        <title>Sequence and annotation of the 288-kb ATCV-1 virus that infects an endosymbiotic Chlorella strain of the heliozoon Acanthocystis turfacea.</title>
        <authorList>
            <person name="Fitzgerald L.A."/>
            <person name="Graves M.V."/>
            <person name="Li X."/>
            <person name="Pfitzner A.J.P."/>
            <person name="Hartigan J."/>
            <person name="Van Etten J.L."/>
        </authorList>
    </citation>
    <scope>NUCLEOTIDE SEQUENCE [LARGE SCALE GENOMIC DNA]</scope>
    <source>
        <strain evidence="2 3">ATCV-1</strain>
    </source>
</reference>
<dbReference type="RefSeq" id="YP_001426609.1">
    <property type="nucleotide sequence ID" value="NC_008724.1"/>
</dbReference>
<dbReference type="GeneID" id="5470573"/>
<accession>A7K888</accession>
<evidence type="ECO:0000313" key="2">
    <source>
        <dbReference type="EMBL" id="ABT16262.1"/>
    </source>
</evidence>
<evidence type="ECO:0000256" key="1">
    <source>
        <dbReference type="SAM" id="MobiDB-lite"/>
    </source>
</evidence>
<proteinExistence type="predicted"/>
<dbReference type="EMBL" id="EF101928">
    <property type="protein sequence ID" value="ABT16262.1"/>
    <property type="molecule type" value="Genomic_DNA"/>
</dbReference>
<keyword evidence="3" id="KW-1185">Reference proteome</keyword>